<accession>A0ABD3CX09</accession>
<dbReference type="InterPro" id="IPR058941">
    <property type="entry name" value="HTH_AT3G52170-like"/>
</dbReference>
<feature type="compositionally biased region" description="Polar residues" evidence="1">
    <location>
        <begin position="272"/>
        <end position="286"/>
    </location>
</feature>
<organism evidence="3 4">
    <name type="scientific">Castilleja foliolosa</name>
    <dbReference type="NCBI Taxonomy" id="1961234"/>
    <lineage>
        <taxon>Eukaryota</taxon>
        <taxon>Viridiplantae</taxon>
        <taxon>Streptophyta</taxon>
        <taxon>Embryophyta</taxon>
        <taxon>Tracheophyta</taxon>
        <taxon>Spermatophyta</taxon>
        <taxon>Magnoliopsida</taxon>
        <taxon>eudicotyledons</taxon>
        <taxon>Gunneridae</taxon>
        <taxon>Pentapetalae</taxon>
        <taxon>asterids</taxon>
        <taxon>lamiids</taxon>
        <taxon>Lamiales</taxon>
        <taxon>Orobanchaceae</taxon>
        <taxon>Pedicularideae</taxon>
        <taxon>Castillejinae</taxon>
        <taxon>Castilleja</taxon>
    </lineage>
</organism>
<evidence type="ECO:0000259" key="2">
    <source>
        <dbReference type="Pfam" id="PF25896"/>
    </source>
</evidence>
<comment type="caution">
    <text evidence="3">The sequence shown here is derived from an EMBL/GenBank/DDBJ whole genome shotgun (WGS) entry which is preliminary data.</text>
</comment>
<dbReference type="InterPro" id="IPR058942">
    <property type="entry name" value="AT3G52170-like"/>
</dbReference>
<feature type="region of interest" description="Disordered" evidence="1">
    <location>
        <begin position="180"/>
        <end position="304"/>
    </location>
</feature>
<dbReference type="Pfam" id="PF25896">
    <property type="entry name" value="HTH_AT3G52170"/>
    <property type="match status" value="1"/>
</dbReference>
<keyword evidence="4" id="KW-1185">Reference proteome</keyword>
<dbReference type="EMBL" id="JAVIJP010000028">
    <property type="protein sequence ID" value="KAL3634212.1"/>
    <property type="molecule type" value="Genomic_DNA"/>
</dbReference>
<reference evidence="4" key="1">
    <citation type="journal article" date="2024" name="IScience">
        <title>Strigolactones Initiate the Formation of Haustorium-like Structures in Castilleja.</title>
        <authorList>
            <person name="Buerger M."/>
            <person name="Peterson D."/>
            <person name="Chory J."/>
        </authorList>
    </citation>
    <scope>NUCLEOTIDE SEQUENCE [LARGE SCALE GENOMIC DNA]</scope>
</reference>
<sequence>MRLIRTVLQPANIGLSRQFQRSQLIKTCSSDLLHPGKVLIGTSNLDQGSNIRRYSVSASSEAHETKKPRGRVSKDVRKSMVEKFVNKYRETNAGKFPSASEAMKDVGGSYYVIREILQELIYNSKMSPPVDTKTASSDKSAIIEKDEISTINTEKDSQATEMEELIISPITEVNVQDSSVASFESNQDPQPPISVESGESKEVGNQSCHPTDQPKGELHLDPENDKTCHEDEQKCDEKIVHENKQIVDTKTAHEDEQKFSEKFVHENEQKLDGSQSKAELQESTEVSGRELHKATTEDVDDKTKTSVWQNLKSFANGIMDMWKRY</sequence>
<feature type="domain" description="AT3G52170-like helix-turn-helix" evidence="2">
    <location>
        <begin position="73"/>
        <end position="122"/>
    </location>
</feature>
<dbReference type="PANTHER" id="PTHR34568">
    <property type="entry name" value="RRM DOMAIN-CONTAINING PROTEIN"/>
    <property type="match status" value="1"/>
</dbReference>
<dbReference type="AlphaFoldDB" id="A0ABD3CX09"/>
<feature type="compositionally biased region" description="Basic and acidic residues" evidence="1">
    <location>
        <begin position="287"/>
        <end position="304"/>
    </location>
</feature>
<protein>
    <recommendedName>
        <fullName evidence="2">AT3G52170-like helix-turn-helix domain-containing protein</fullName>
    </recommendedName>
</protein>
<gene>
    <name evidence="3" type="ORF">CASFOL_021266</name>
</gene>
<evidence type="ECO:0000256" key="1">
    <source>
        <dbReference type="SAM" id="MobiDB-lite"/>
    </source>
</evidence>
<proteinExistence type="predicted"/>
<feature type="compositionally biased region" description="Basic and acidic residues" evidence="1">
    <location>
        <begin position="212"/>
        <end position="271"/>
    </location>
</feature>
<evidence type="ECO:0000313" key="4">
    <source>
        <dbReference type="Proteomes" id="UP001632038"/>
    </source>
</evidence>
<name>A0ABD3CX09_9LAMI</name>
<dbReference type="Proteomes" id="UP001632038">
    <property type="component" value="Unassembled WGS sequence"/>
</dbReference>
<dbReference type="PANTHER" id="PTHR34568:SF4">
    <property type="entry name" value="OS02G0638000 PROTEIN"/>
    <property type="match status" value="1"/>
</dbReference>
<evidence type="ECO:0000313" key="3">
    <source>
        <dbReference type="EMBL" id="KAL3634212.1"/>
    </source>
</evidence>